<dbReference type="PRINTS" id="PR00039">
    <property type="entry name" value="HTHLYSR"/>
</dbReference>
<accession>A0A848CB56</accession>
<dbReference type="Proteomes" id="UP000522333">
    <property type="component" value="Unassembled WGS sequence"/>
</dbReference>
<feature type="domain" description="HTH lysR-type" evidence="5">
    <location>
        <begin position="1"/>
        <end position="58"/>
    </location>
</feature>
<reference evidence="6 7" key="1">
    <citation type="submission" date="2020-04" db="EMBL/GenBank/DDBJ databases">
        <authorList>
            <person name="Hitch T.C.A."/>
            <person name="Wylensek D."/>
            <person name="Clavel T."/>
        </authorList>
    </citation>
    <scope>NUCLEOTIDE SEQUENCE [LARGE SCALE GENOMIC DNA]</scope>
    <source>
        <strain evidence="6 7">PG-251-APC-1</strain>
    </source>
</reference>
<comment type="similarity">
    <text evidence="1">Belongs to the LysR transcriptional regulatory family.</text>
</comment>
<dbReference type="GO" id="GO:0003700">
    <property type="term" value="F:DNA-binding transcription factor activity"/>
    <property type="evidence" value="ECO:0007669"/>
    <property type="project" value="InterPro"/>
</dbReference>
<dbReference type="InterPro" id="IPR036388">
    <property type="entry name" value="WH-like_DNA-bd_sf"/>
</dbReference>
<dbReference type="GO" id="GO:0003677">
    <property type="term" value="F:DNA binding"/>
    <property type="evidence" value="ECO:0007669"/>
    <property type="project" value="UniProtKB-KW"/>
</dbReference>
<dbReference type="RefSeq" id="WP_168934979.1">
    <property type="nucleotide sequence ID" value="NZ_CAMMAI010000004.1"/>
</dbReference>
<gene>
    <name evidence="6" type="ORF">HF854_03190</name>
</gene>
<keyword evidence="4" id="KW-0804">Transcription</keyword>
<dbReference type="InterPro" id="IPR000847">
    <property type="entry name" value="LysR_HTH_N"/>
</dbReference>
<evidence type="ECO:0000256" key="2">
    <source>
        <dbReference type="ARBA" id="ARBA00023015"/>
    </source>
</evidence>
<dbReference type="PANTHER" id="PTHR30346">
    <property type="entry name" value="TRANSCRIPTIONAL DUAL REGULATOR HCAR-RELATED"/>
    <property type="match status" value="1"/>
</dbReference>
<evidence type="ECO:0000256" key="1">
    <source>
        <dbReference type="ARBA" id="ARBA00009437"/>
    </source>
</evidence>
<dbReference type="PROSITE" id="PS50931">
    <property type="entry name" value="HTH_LYSR"/>
    <property type="match status" value="1"/>
</dbReference>
<dbReference type="EMBL" id="JABAFY010000007">
    <property type="protein sequence ID" value="NME51558.1"/>
    <property type="molecule type" value="Genomic_DNA"/>
</dbReference>
<dbReference type="Gene3D" id="3.40.190.290">
    <property type="match status" value="1"/>
</dbReference>
<keyword evidence="3" id="KW-0238">DNA-binding</keyword>
<dbReference type="PANTHER" id="PTHR30346:SF0">
    <property type="entry name" value="HCA OPERON TRANSCRIPTIONAL ACTIVATOR HCAR"/>
    <property type="match status" value="1"/>
</dbReference>
<evidence type="ECO:0000313" key="6">
    <source>
        <dbReference type="EMBL" id="NME51558.1"/>
    </source>
</evidence>
<dbReference type="AlphaFoldDB" id="A0A848CB56"/>
<evidence type="ECO:0000313" key="7">
    <source>
        <dbReference type="Proteomes" id="UP000522333"/>
    </source>
</evidence>
<dbReference type="SUPFAM" id="SSF53850">
    <property type="entry name" value="Periplasmic binding protein-like II"/>
    <property type="match status" value="1"/>
</dbReference>
<dbReference type="SUPFAM" id="SSF46785">
    <property type="entry name" value="Winged helix' DNA-binding domain"/>
    <property type="match status" value="1"/>
</dbReference>
<evidence type="ECO:0000259" key="5">
    <source>
        <dbReference type="PROSITE" id="PS50931"/>
    </source>
</evidence>
<dbReference type="Gene3D" id="1.10.10.10">
    <property type="entry name" value="Winged helix-like DNA-binding domain superfamily/Winged helix DNA-binding domain"/>
    <property type="match status" value="1"/>
</dbReference>
<organism evidence="6 7">
    <name type="scientific">Desulfovibrio piger</name>
    <dbReference type="NCBI Taxonomy" id="901"/>
    <lineage>
        <taxon>Bacteria</taxon>
        <taxon>Pseudomonadati</taxon>
        <taxon>Thermodesulfobacteriota</taxon>
        <taxon>Desulfovibrionia</taxon>
        <taxon>Desulfovibrionales</taxon>
        <taxon>Desulfovibrionaceae</taxon>
        <taxon>Desulfovibrio</taxon>
    </lineage>
</organism>
<evidence type="ECO:0000256" key="4">
    <source>
        <dbReference type="ARBA" id="ARBA00023163"/>
    </source>
</evidence>
<sequence>MELRQLEHFVTTADFGSTRRAAETLYTSQSSVSKNISMLEEELGVTLFVRSNRGVSLTEAGREFYDQAHAILQNVRLMKQMGRQKKYKKINISCYPSTMISRLFCFLYNTINHDEYKMSFLEGTVEDIVDNVHTGVSDIGIVYFSKDQHKCFSHVLAHKDIEFIEISQHEPCIYVGPKNPLYDRESISFSDLDDNSFIQPVNDFFSIEHHLDRISVGMSKAANFKSLFSTNSDNQIIEMLLHTDICSFGIRLMNDSFRKYAIRDIPIDGCGKCLSFGYIKKRNTTLSTEYETFLELVKKYLCDPQNKKTTA</sequence>
<dbReference type="FunFam" id="1.10.10.10:FF:000001">
    <property type="entry name" value="LysR family transcriptional regulator"/>
    <property type="match status" value="1"/>
</dbReference>
<name>A0A848CB56_9BACT</name>
<proteinExistence type="inferred from homology"/>
<dbReference type="Pfam" id="PF00126">
    <property type="entry name" value="HTH_1"/>
    <property type="match status" value="1"/>
</dbReference>
<dbReference type="CDD" id="cd05466">
    <property type="entry name" value="PBP2_LTTR_substrate"/>
    <property type="match status" value="1"/>
</dbReference>
<protein>
    <submittedName>
        <fullName evidence="6">LysR family transcriptional regulator</fullName>
    </submittedName>
</protein>
<dbReference type="Pfam" id="PF03466">
    <property type="entry name" value="LysR_substrate"/>
    <property type="match status" value="1"/>
</dbReference>
<dbReference type="InterPro" id="IPR036390">
    <property type="entry name" value="WH_DNA-bd_sf"/>
</dbReference>
<evidence type="ECO:0000256" key="3">
    <source>
        <dbReference type="ARBA" id="ARBA00023125"/>
    </source>
</evidence>
<dbReference type="InterPro" id="IPR005119">
    <property type="entry name" value="LysR_subst-bd"/>
</dbReference>
<comment type="caution">
    <text evidence="6">The sequence shown here is derived from an EMBL/GenBank/DDBJ whole genome shotgun (WGS) entry which is preliminary data.</text>
</comment>
<dbReference type="GO" id="GO:0032993">
    <property type="term" value="C:protein-DNA complex"/>
    <property type="evidence" value="ECO:0007669"/>
    <property type="project" value="TreeGrafter"/>
</dbReference>
<keyword evidence="2" id="KW-0805">Transcription regulation</keyword>